<dbReference type="Pfam" id="PF00059">
    <property type="entry name" value="Lectin_C"/>
    <property type="match status" value="1"/>
</dbReference>
<feature type="chain" id="PRO_5037275476" evidence="1">
    <location>
        <begin position="18"/>
        <end position="169"/>
    </location>
</feature>
<feature type="domain" description="C-type lectin" evidence="2">
    <location>
        <begin position="39"/>
        <end position="165"/>
    </location>
</feature>
<dbReference type="CDD" id="cd00037">
    <property type="entry name" value="CLECT"/>
    <property type="match status" value="1"/>
</dbReference>
<dbReference type="PANTHER" id="PTHR22803">
    <property type="entry name" value="MANNOSE, PHOSPHOLIPASE, LECTIN RECEPTOR RELATED"/>
    <property type="match status" value="1"/>
</dbReference>
<evidence type="ECO:0000313" key="4">
    <source>
        <dbReference type="WBParaSite" id="PDA_v2.g6410.t1"/>
    </source>
</evidence>
<protein>
    <submittedName>
        <fullName evidence="4">C-type lectin domain-containing protein</fullName>
    </submittedName>
</protein>
<sequence length="169" mass="19245">MKEIIFCFILSLAFVFGDISDNQTPQKTGCQSEWTYFHGSGFCYKIFVNENWNDAEKICVKNGGHLSSIQNKAEAFFIAKLGQSSRGFVRPEIYIGSFTSKNDGLTKWQNNDSTPFIYHYWGPKDPSDHPNEKCVEMHLFPNAFGARTGDLNNVNCEKVQNFICKAMPF</sequence>
<proteinExistence type="predicted"/>
<dbReference type="AlphaFoldDB" id="A0A914QX08"/>
<reference evidence="4" key="1">
    <citation type="submission" date="2022-11" db="UniProtKB">
        <authorList>
            <consortium name="WormBaseParasite"/>
        </authorList>
    </citation>
    <scope>IDENTIFICATION</scope>
</reference>
<dbReference type="Gene3D" id="3.10.100.10">
    <property type="entry name" value="Mannose-Binding Protein A, subunit A"/>
    <property type="match status" value="1"/>
</dbReference>
<name>A0A914QX08_9BILA</name>
<keyword evidence="3" id="KW-1185">Reference proteome</keyword>
<dbReference type="Proteomes" id="UP000887578">
    <property type="component" value="Unplaced"/>
</dbReference>
<dbReference type="InterPro" id="IPR001304">
    <property type="entry name" value="C-type_lectin-like"/>
</dbReference>
<dbReference type="SUPFAM" id="SSF56436">
    <property type="entry name" value="C-type lectin-like"/>
    <property type="match status" value="1"/>
</dbReference>
<dbReference type="PROSITE" id="PS50041">
    <property type="entry name" value="C_TYPE_LECTIN_2"/>
    <property type="match status" value="1"/>
</dbReference>
<dbReference type="InterPro" id="IPR050111">
    <property type="entry name" value="C-type_lectin/snaclec_domain"/>
</dbReference>
<organism evidence="3 4">
    <name type="scientific">Panagrolaimus davidi</name>
    <dbReference type="NCBI Taxonomy" id="227884"/>
    <lineage>
        <taxon>Eukaryota</taxon>
        <taxon>Metazoa</taxon>
        <taxon>Ecdysozoa</taxon>
        <taxon>Nematoda</taxon>
        <taxon>Chromadorea</taxon>
        <taxon>Rhabditida</taxon>
        <taxon>Tylenchina</taxon>
        <taxon>Panagrolaimomorpha</taxon>
        <taxon>Panagrolaimoidea</taxon>
        <taxon>Panagrolaimidae</taxon>
        <taxon>Panagrolaimus</taxon>
    </lineage>
</organism>
<accession>A0A914QX08</accession>
<evidence type="ECO:0000313" key="3">
    <source>
        <dbReference type="Proteomes" id="UP000887578"/>
    </source>
</evidence>
<keyword evidence="1" id="KW-0732">Signal</keyword>
<dbReference type="WBParaSite" id="PDA_v2.g6410.t1">
    <property type="protein sequence ID" value="PDA_v2.g6410.t1"/>
    <property type="gene ID" value="PDA_v2.g6410"/>
</dbReference>
<dbReference type="InterPro" id="IPR016187">
    <property type="entry name" value="CTDL_fold"/>
</dbReference>
<feature type="signal peptide" evidence="1">
    <location>
        <begin position="1"/>
        <end position="17"/>
    </location>
</feature>
<evidence type="ECO:0000256" key="1">
    <source>
        <dbReference type="SAM" id="SignalP"/>
    </source>
</evidence>
<dbReference type="InterPro" id="IPR016186">
    <property type="entry name" value="C-type_lectin-like/link_sf"/>
</dbReference>
<dbReference type="SMART" id="SM00034">
    <property type="entry name" value="CLECT"/>
    <property type="match status" value="1"/>
</dbReference>
<evidence type="ECO:0000259" key="2">
    <source>
        <dbReference type="PROSITE" id="PS50041"/>
    </source>
</evidence>